<keyword evidence="2 6" id="KW-0067">ATP-binding</keyword>
<protein>
    <submittedName>
        <fullName evidence="10">Myosin</fullName>
    </submittedName>
</protein>
<dbReference type="Proteomes" id="UP000006671">
    <property type="component" value="Unassembled WGS sequence"/>
</dbReference>
<dbReference type="SMART" id="SM00242">
    <property type="entry name" value="MYSc"/>
    <property type="match status" value="1"/>
</dbReference>
<reference evidence="10 11" key="1">
    <citation type="journal article" date="2010" name="Cell">
        <title>The genome of Naegleria gruberi illuminates early eukaryotic versatility.</title>
        <authorList>
            <person name="Fritz-Laylin L.K."/>
            <person name="Prochnik S.E."/>
            <person name="Ginger M.L."/>
            <person name="Dacks J.B."/>
            <person name="Carpenter M.L."/>
            <person name="Field M.C."/>
            <person name="Kuo A."/>
            <person name="Paredez A."/>
            <person name="Chapman J."/>
            <person name="Pham J."/>
            <person name="Shu S."/>
            <person name="Neupane R."/>
            <person name="Cipriano M."/>
            <person name="Mancuso J."/>
            <person name="Tu H."/>
            <person name="Salamov A."/>
            <person name="Lindquist E."/>
            <person name="Shapiro H."/>
            <person name="Lucas S."/>
            <person name="Grigoriev I.V."/>
            <person name="Cande W.Z."/>
            <person name="Fulton C."/>
            <person name="Rokhsar D.S."/>
            <person name="Dawson S.C."/>
        </authorList>
    </citation>
    <scope>NUCLEOTIDE SEQUENCE [LARGE SCALE GENOMIC DNA]</scope>
    <source>
        <strain evidence="10 11">NEG-M</strain>
    </source>
</reference>
<dbReference type="RefSeq" id="XP_002683472.1">
    <property type="nucleotide sequence ID" value="XM_002683426.1"/>
</dbReference>
<dbReference type="PROSITE" id="PS51456">
    <property type="entry name" value="MYOSIN_MOTOR"/>
    <property type="match status" value="1"/>
</dbReference>
<accession>D2UY43</accession>
<dbReference type="Pfam" id="PF00063">
    <property type="entry name" value="Myosin_head"/>
    <property type="match status" value="1"/>
</dbReference>
<dbReference type="Gene3D" id="1.20.5.4820">
    <property type="match status" value="1"/>
</dbReference>
<feature type="domain" description="TH1" evidence="9">
    <location>
        <begin position="1001"/>
        <end position="1178"/>
    </location>
</feature>
<keyword evidence="4 6" id="KW-0505">Motor protein</keyword>
<dbReference type="InterPro" id="IPR027417">
    <property type="entry name" value="P-loop_NTPase"/>
</dbReference>
<feature type="compositionally biased region" description="Polar residues" evidence="7">
    <location>
        <begin position="919"/>
        <end position="936"/>
    </location>
</feature>
<gene>
    <name evidence="10" type="ORF">NAEGRDRAFT_77756</name>
</gene>
<feature type="binding site" evidence="6">
    <location>
        <begin position="159"/>
        <end position="166"/>
    </location>
    <ligand>
        <name>ATP</name>
        <dbReference type="ChEBI" id="CHEBI:30616"/>
    </ligand>
</feature>
<dbReference type="GO" id="GO:0005524">
    <property type="term" value="F:ATP binding"/>
    <property type="evidence" value="ECO:0007669"/>
    <property type="project" value="UniProtKB-UniRule"/>
</dbReference>
<dbReference type="SUPFAM" id="SSF52540">
    <property type="entry name" value="P-loop containing nucleoside triphosphate hydrolases"/>
    <property type="match status" value="1"/>
</dbReference>
<dbReference type="GO" id="GO:0005886">
    <property type="term" value="C:plasma membrane"/>
    <property type="evidence" value="ECO:0007669"/>
    <property type="project" value="TreeGrafter"/>
</dbReference>
<dbReference type="Gene3D" id="1.10.10.820">
    <property type="match status" value="1"/>
</dbReference>
<dbReference type="PANTHER" id="PTHR13140">
    <property type="entry name" value="MYOSIN"/>
    <property type="match status" value="1"/>
</dbReference>
<evidence type="ECO:0000256" key="2">
    <source>
        <dbReference type="ARBA" id="ARBA00022840"/>
    </source>
</evidence>
<dbReference type="PANTHER" id="PTHR13140:SF729">
    <property type="entry name" value="UNCONVENTIONAL MYOSIN-IE"/>
    <property type="match status" value="1"/>
</dbReference>
<organism evidence="11">
    <name type="scientific">Naegleria gruberi</name>
    <name type="common">Amoeba</name>
    <dbReference type="NCBI Taxonomy" id="5762"/>
    <lineage>
        <taxon>Eukaryota</taxon>
        <taxon>Discoba</taxon>
        <taxon>Heterolobosea</taxon>
        <taxon>Tetramitia</taxon>
        <taxon>Eutetramitia</taxon>
        <taxon>Vahlkampfiidae</taxon>
        <taxon>Naegleria</taxon>
    </lineage>
</organism>
<evidence type="ECO:0000256" key="5">
    <source>
        <dbReference type="ARBA" id="ARBA00023203"/>
    </source>
</evidence>
<evidence type="ECO:0000259" key="8">
    <source>
        <dbReference type="PROSITE" id="PS51456"/>
    </source>
</evidence>
<dbReference type="Pfam" id="PF06017">
    <property type="entry name" value="Myosin_TH1"/>
    <property type="match status" value="4"/>
</dbReference>
<sequence length="1719" mass="197690">MLSPRGVNANSSSTQLKEAAEAEVEVVNNVNPADVDGTNETSEFALYQLYKRNFESDTLDDLSLIKEPTDQTVTRILKNRYSNKQPDINGGVSQFYTYLGPTIIAINPYSKTKNYKNHVKTFYHAKQPYEIGPHLYSLAEDAYRQMKETGQGQTVVVSGESGAGKTESCKILLEYISAISISGLITENIKRILIEANPVLEAFGNAKTLRNDNSSRFGKYMEIFFNFKGQLEGAHITTSLLEKSRVVSQRKGERNFHIFYQMCAGADESMKKDLKLEEAKKFNYLTANGLNSSSSSLTINGMNDKLEFKNTRQSMTEAGISVLEQMEIFRLCAGILHLGNVKFKDLNVNGKDTAEIDNKDTLRTAAFLFQVEFDTLREALLYRTIHVGKEATKTVQNSTMASFNRDALAKGIYERLFSWLIRRINSAVKRPDDAKYSIGILDIYGFEIYEKHTKEKNTLEQLNINFVNEKIQQHVQKWLQAEQDEYVREGIPYNPIPLKNVDQTVEIIEGKPFGIYKLLDEESLLPNCTDERYMQKLNTNFGTGWACYEKSKFAGLIFDLKHFAGKVTYDVEGWISMNKDTLFEDLVFAMRKSQSGLMQQIFPRDEKIEFGKLQKTTTMQFTEDVFKFVGKMKGKHHHFVKCIKPNHEKKPNEFIDEVVMEQVKYLGITENVHVRNSGYYFKMDFDKFLDRYKLCSDSTWPRWNGTPKAGVKKILQEMKIPKSKYSLGKSKVFLQTPIQLFALDEKVASRRIEMASIIQRNFRKYKARQKVLAEQHLQKALEKTFGEKCDNLFQRPVNQINFKTGERQRKLLVVSPSAIYLVDPKTYTVLKRVQYKMIDSLKCSALNDEVFIVSVPQLHDIMLEADSKNEVMKAIRDSYDLFFSHINKDNNSGAPSNTPNSDNTTNNANNTDPSSSNAGENSTTDDSNKQAVASVNSDDHRVKTLRVDIGEEFVFHPLKAMSKTVKYVKNYNAKSGTTIEVTTEGLVISSKPSDDVFDGMKLRRKTSFHKKFYGDYIHLAKSDLMKKITEDFGDQEVHFSSVVTKYNKKYKKQERILLITERAIYNIDPNGYIINRQIPMRRLKAITVSPYTDGFFVIHTPDEYDYIFESNKKTEILKVLSESFTNATRAKMKFFVKNSIKHRMKKGFEQRLDFKEVDIIRGNVVTATDFGAEVQVKVEEVMSNDLDTNVVQDIYQGQKLRRKDSLLKWYLGDYLHVASTKQFEKIKKEFGDSQLLYSGLVQKINKRYLVQDRKLLVTDQAVYNLDNDLKVLRRIPFKEIAGISVSTMRDGFFILKVPGEYDYIFSSSSKTEIIKAIMDAKKKVENKSLELQVDDKLVYTVHKGKGVKTLDFQDDLTVKSTLIFPTSTGALIRVNNMEVEENKQENQQEEKNNMVSEVKQSIGSDLYKGRKARKKASMMREYMGDYLPNHYNKLVQQLLQKNGDTQVLFASEVLKINKNLKTQKRIMIITDKHIYNIDPQEFKVKRIIDLDEIEGASMSPFADDNFCLHVPSSYDYLYDSDKKSEIMDVLSNAIMKKSQKKLPINIADTFSFSPGGNDVVNINFVEDSNANETFIEPHNNNLVVRVNHKEPGVVLEAAYVYVTRHASEKEKENVKPIEVKSNPILIKLRKRWKYKLEIRFYVNEYLSQCSFHEKIDTVGSRIEFVSQVSELEPREERYVITLPERDVVYSLLSKTRVKCKLIDPMGRTLLAVRFVYDVR</sequence>
<feature type="compositionally biased region" description="Low complexity" evidence="7">
    <location>
        <begin position="894"/>
        <end position="918"/>
    </location>
</feature>
<dbReference type="GO" id="GO:0007015">
    <property type="term" value="P:actin filament organization"/>
    <property type="evidence" value="ECO:0007669"/>
    <property type="project" value="TreeGrafter"/>
</dbReference>
<feature type="domain" description="TH1" evidence="9">
    <location>
        <begin position="1411"/>
        <end position="1588"/>
    </location>
</feature>
<dbReference type="InterPro" id="IPR010926">
    <property type="entry name" value="Myosin_TH1"/>
</dbReference>
<evidence type="ECO:0000256" key="4">
    <source>
        <dbReference type="ARBA" id="ARBA00023175"/>
    </source>
</evidence>
<dbReference type="GeneID" id="8864056"/>
<dbReference type="GO" id="GO:0000146">
    <property type="term" value="F:microfilament motor activity"/>
    <property type="evidence" value="ECO:0007669"/>
    <property type="project" value="TreeGrafter"/>
</dbReference>
<feature type="domain" description="TH1" evidence="9">
    <location>
        <begin position="749"/>
        <end position="937"/>
    </location>
</feature>
<dbReference type="InParanoid" id="D2UY43"/>
<dbReference type="GO" id="GO:0016459">
    <property type="term" value="C:myosin complex"/>
    <property type="evidence" value="ECO:0007669"/>
    <property type="project" value="UniProtKB-KW"/>
</dbReference>
<dbReference type="InterPro" id="IPR001609">
    <property type="entry name" value="Myosin_head_motor_dom-like"/>
</dbReference>
<keyword evidence="1 6" id="KW-0547">Nucleotide-binding</keyword>
<dbReference type="FunFam" id="1.10.10.820:FF:000001">
    <property type="entry name" value="Myosin heavy chain"/>
    <property type="match status" value="1"/>
</dbReference>
<evidence type="ECO:0000313" key="10">
    <source>
        <dbReference type="EMBL" id="EFC50728.1"/>
    </source>
</evidence>
<dbReference type="Gene3D" id="3.40.850.10">
    <property type="entry name" value="Kinesin motor domain"/>
    <property type="match status" value="1"/>
</dbReference>
<feature type="domain" description="TH1" evidence="9">
    <location>
        <begin position="1199"/>
        <end position="1377"/>
    </location>
</feature>
<proteinExistence type="inferred from homology"/>
<keyword evidence="11" id="KW-1185">Reference proteome</keyword>
<dbReference type="InterPro" id="IPR036961">
    <property type="entry name" value="Kinesin_motor_dom_sf"/>
</dbReference>
<dbReference type="KEGG" id="ngr:NAEGRDRAFT_77756"/>
<dbReference type="STRING" id="5762.D2UY43"/>
<dbReference type="SMR" id="D2UY43"/>
<dbReference type="VEuPathDB" id="AmoebaDB:NAEGRDRAFT_77756"/>
<dbReference type="EMBL" id="GG738845">
    <property type="protein sequence ID" value="EFC50728.1"/>
    <property type="molecule type" value="Genomic_DNA"/>
</dbReference>
<dbReference type="GO" id="GO:0006897">
    <property type="term" value="P:endocytosis"/>
    <property type="evidence" value="ECO:0007669"/>
    <property type="project" value="TreeGrafter"/>
</dbReference>
<evidence type="ECO:0000256" key="1">
    <source>
        <dbReference type="ARBA" id="ARBA00022741"/>
    </source>
</evidence>
<dbReference type="PROSITE" id="PS51757">
    <property type="entry name" value="TH1"/>
    <property type="match status" value="4"/>
</dbReference>
<evidence type="ECO:0000259" key="9">
    <source>
        <dbReference type="PROSITE" id="PS51757"/>
    </source>
</evidence>
<evidence type="ECO:0000256" key="6">
    <source>
        <dbReference type="PROSITE-ProRule" id="PRU00782"/>
    </source>
</evidence>
<feature type="domain" description="Myosin motor" evidence="8">
    <location>
        <begin position="57"/>
        <end position="748"/>
    </location>
</feature>
<name>D2UY43_NAEGR</name>
<dbReference type="eggNOG" id="KOG0164">
    <property type="taxonomic scope" value="Eukaryota"/>
</dbReference>
<keyword evidence="3 6" id="KW-0518">Myosin</keyword>
<evidence type="ECO:0000256" key="3">
    <source>
        <dbReference type="ARBA" id="ARBA00023123"/>
    </source>
</evidence>
<comment type="similarity">
    <text evidence="6">Belongs to the TRAFAC class myosin-kinesin ATPase superfamily. Myosin family.</text>
</comment>
<keyword evidence="5 6" id="KW-0009">Actin-binding</keyword>
<evidence type="ECO:0000256" key="7">
    <source>
        <dbReference type="SAM" id="MobiDB-lite"/>
    </source>
</evidence>
<feature type="region of interest" description="Actin-binding" evidence="6">
    <location>
        <begin position="625"/>
        <end position="647"/>
    </location>
</feature>
<dbReference type="OrthoDB" id="6108017at2759"/>
<dbReference type="GO" id="GO:0051015">
    <property type="term" value="F:actin filament binding"/>
    <property type="evidence" value="ECO:0007669"/>
    <property type="project" value="TreeGrafter"/>
</dbReference>
<feature type="region of interest" description="Disordered" evidence="7">
    <location>
        <begin position="890"/>
        <end position="937"/>
    </location>
</feature>
<evidence type="ECO:0000313" key="11">
    <source>
        <dbReference type="Proteomes" id="UP000006671"/>
    </source>
</evidence>
<dbReference type="GO" id="GO:0005737">
    <property type="term" value="C:cytoplasm"/>
    <property type="evidence" value="ECO:0007669"/>
    <property type="project" value="TreeGrafter"/>
</dbReference>
<dbReference type="Gene3D" id="1.20.58.530">
    <property type="match status" value="1"/>
</dbReference>
<dbReference type="PRINTS" id="PR00193">
    <property type="entry name" value="MYOSINHEAVY"/>
</dbReference>
<dbReference type="Gene3D" id="1.20.120.720">
    <property type="entry name" value="Myosin VI head, motor domain, U50 subdomain"/>
    <property type="match status" value="1"/>
</dbReference>